<evidence type="ECO:0000259" key="3">
    <source>
        <dbReference type="Pfam" id="PF00497"/>
    </source>
</evidence>
<reference evidence="4 5" key="1">
    <citation type="submission" date="2019-11" db="EMBL/GenBank/DDBJ databases">
        <title>Novel species isolated from a subtropical stream in China.</title>
        <authorList>
            <person name="Lu H."/>
        </authorList>
    </citation>
    <scope>NUCLEOTIDE SEQUENCE [LARGE SCALE GENOMIC DNA]</scope>
    <source>
        <strain evidence="4 5">FT92W</strain>
    </source>
</reference>
<evidence type="ECO:0000313" key="5">
    <source>
        <dbReference type="Proteomes" id="UP000446768"/>
    </source>
</evidence>
<dbReference type="Proteomes" id="UP000446768">
    <property type="component" value="Unassembled WGS sequence"/>
</dbReference>
<dbReference type="InterPro" id="IPR001638">
    <property type="entry name" value="Solute-binding_3/MltF_N"/>
</dbReference>
<evidence type="ECO:0000256" key="2">
    <source>
        <dbReference type="SAM" id="SignalP"/>
    </source>
</evidence>
<feature type="signal peptide" evidence="2">
    <location>
        <begin position="1"/>
        <end position="19"/>
    </location>
</feature>
<dbReference type="PANTHER" id="PTHR35936">
    <property type="entry name" value="MEMBRANE-BOUND LYTIC MUREIN TRANSGLYCOSYLASE F"/>
    <property type="match status" value="1"/>
</dbReference>
<feature type="domain" description="Solute-binding protein family 3/N-terminal" evidence="3">
    <location>
        <begin position="23"/>
        <end position="244"/>
    </location>
</feature>
<dbReference type="RefSeq" id="WP_154370831.1">
    <property type="nucleotide sequence ID" value="NZ_WKJJ01000001.1"/>
</dbReference>
<evidence type="ECO:0000256" key="1">
    <source>
        <dbReference type="ARBA" id="ARBA00022729"/>
    </source>
</evidence>
<protein>
    <submittedName>
        <fullName evidence="4">Transporter substrate-binding domain-containing protein</fullName>
    </submittedName>
</protein>
<feature type="chain" id="PRO_5031111426" evidence="2">
    <location>
        <begin position="20"/>
        <end position="244"/>
    </location>
</feature>
<accession>A0A7X2LPJ8</accession>
<dbReference type="Gene3D" id="3.40.190.10">
    <property type="entry name" value="Periplasmic binding protein-like II"/>
    <property type="match status" value="2"/>
</dbReference>
<dbReference type="EMBL" id="WKJJ01000001">
    <property type="protein sequence ID" value="MRV70350.1"/>
    <property type="molecule type" value="Genomic_DNA"/>
</dbReference>
<organism evidence="4 5">
    <name type="scientific">Pseudoduganella rivuli</name>
    <dbReference type="NCBI Taxonomy" id="2666085"/>
    <lineage>
        <taxon>Bacteria</taxon>
        <taxon>Pseudomonadati</taxon>
        <taxon>Pseudomonadota</taxon>
        <taxon>Betaproteobacteria</taxon>
        <taxon>Burkholderiales</taxon>
        <taxon>Oxalobacteraceae</taxon>
        <taxon>Telluria group</taxon>
        <taxon>Pseudoduganella</taxon>
    </lineage>
</organism>
<gene>
    <name evidence="4" type="ORF">GJ700_01270</name>
</gene>
<dbReference type="AlphaFoldDB" id="A0A7X2LPJ8"/>
<dbReference type="Pfam" id="PF00497">
    <property type="entry name" value="SBP_bac_3"/>
    <property type="match status" value="1"/>
</dbReference>
<name>A0A7X2LPJ8_9BURK</name>
<keyword evidence="1 2" id="KW-0732">Signal</keyword>
<dbReference type="PANTHER" id="PTHR35936:SF6">
    <property type="entry name" value="AMINO ACID ABC TRANSPORTER SUBSTRATE-BINDING PAAT FAMILY PROTEIN"/>
    <property type="match status" value="1"/>
</dbReference>
<comment type="caution">
    <text evidence="4">The sequence shown here is derived from an EMBL/GenBank/DDBJ whole genome shotgun (WGS) entry which is preliminary data.</text>
</comment>
<keyword evidence="5" id="KW-1185">Reference proteome</keyword>
<dbReference type="SUPFAM" id="SSF53850">
    <property type="entry name" value="Periplasmic binding protein-like II"/>
    <property type="match status" value="1"/>
</dbReference>
<proteinExistence type="predicted"/>
<sequence>MKPLLCSLLCLFSLCHALAAEVVTVGAEDDWAPYSSVVDRQARGFAVDVVREAYALVGITAKFDVLPYARCMAATKAGTLVACFDAVPNAMIAKDYLWPEHPLFTTHMNVYALADSSASGMVAAKLEGRTVGVERGYEYGDEFDLNTKIIRKVVDKNDQGFKMLLARRIEFMAAEERIANALFARYPTEFGGKFKLVGTVATPGLYIAFSKSAPDSARLLRKFNEGYAMLRNSPRYRAIEAKWF</sequence>
<evidence type="ECO:0000313" key="4">
    <source>
        <dbReference type="EMBL" id="MRV70350.1"/>
    </source>
</evidence>